<dbReference type="EMBL" id="ACXX02000001">
    <property type="protein sequence ID" value="EGD49613.1"/>
    <property type="molecule type" value="Genomic_DNA"/>
</dbReference>
<name>F1T815_9FIRM</name>
<dbReference type="NCBIfam" id="TIGR04066">
    <property type="entry name" value="nat_prod_clost"/>
    <property type="match status" value="1"/>
</dbReference>
<evidence type="ECO:0000313" key="2">
    <source>
        <dbReference type="Proteomes" id="UP000003860"/>
    </source>
</evidence>
<evidence type="ECO:0000313" key="1">
    <source>
        <dbReference type="EMBL" id="EGD49613.1"/>
    </source>
</evidence>
<comment type="caution">
    <text evidence="1">The sequence shown here is derived from an EMBL/GenBank/DDBJ whole genome shotgun (WGS) entry which is preliminary data.</text>
</comment>
<keyword evidence="2" id="KW-1185">Reference proteome</keyword>
<dbReference type="RefSeq" id="WP_004616467.1">
    <property type="nucleotide sequence ID" value="NZ_ACXX02000001.1"/>
</dbReference>
<dbReference type="Gene3D" id="3.40.50.300">
    <property type="entry name" value="P-loop containing nucleotide triphosphate hydrolases"/>
    <property type="match status" value="1"/>
</dbReference>
<organism evidence="1 2">
    <name type="scientific">Ruminiclostridium papyrosolvens DSM 2782</name>
    <dbReference type="NCBI Taxonomy" id="588581"/>
    <lineage>
        <taxon>Bacteria</taxon>
        <taxon>Bacillati</taxon>
        <taxon>Bacillota</taxon>
        <taxon>Clostridia</taxon>
        <taxon>Eubacteriales</taxon>
        <taxon>Oscillospiraceae</taxon>
        <taxon>Ruminiclostridium</taxon>
    </lineage>
</organism>
<reference evidence="1" key="2">
    <citation type="submission" date="2011-01" db="EMBL/GenBank/DDBJ databases">
        <title>The Non-contiguous Finished genome of Clostridium papyrosolvens.</title>
        <authorList>
            <person name="Lucas S."/>
            <person name="Copeland A."/>
            <person name="Lapidus A."/>
            <person name="Cheng J.-F."/>
            <person name="Goodwin L."/>
            <person name="Pitluck S."/>
            <person name="Misra M."/>
            <person name="Chertkov O."/>
            <person name="Detter J.C."/>
            <person name="Han C."/>
            <person name="Tapia R."/>
            <person name="Land M."/>
            <person name="Hauser L."/>
            <person name="Kyrpides N."/>
            <person name="Ivanova N."/>
            <person name="Pagani I."/>
            <person name="Mouttaki H."/>
            <person name="He Z."/>
            <person name="Zhou J."/>
            <person name="Hemme C.L."/>
            <person name="Woyke T."/>
        </authorList>
    </citation>
    <scope>NUCLEOTIDE SEQUENCE [LARGE SCALE GENOMIC DNA]</scope>
    <source>
        <strain evidence="1">DSM 2782</strain>
    </source>
</reference>
<dbReference type="eggNOG" id="ENOG50312KC">
    <property type="taxonomic scope" value="Bacteria"/>
</dbReference>
<protein>
    <recommendedName>
        <fullName evidence="3">Peptide maturation system protein</fullName>
    </recommendedName>
</protein>
<sequence length="378" mass="43152">MSKKKRAILYPYDFKSFPLVKNSALITDYEIVRTVSPNGWGLTETDAGHIAGLSTGHVVNGDFSGSLENCDTVIFTESYIELNYTKVLRPKVFEAAEKGKDILCFLSLEKNQVEEIEDYCEKKGVDFTYFPSHGQAFYLGNTEPKVSAGYSIKEPKVPVVLVFGNGERANKFDIQLTLRKFFLENGYKVGQIGSRHYCEMLGFHSFPRFMFDKQIDNVEKIQSFNRFVIELEKREDPDIIVIGVPGGIMPYTDKYHNHFGLVNYMVSQAVSPDFSIFSTLFEDYFPEYFKQIKLSIKYKFGYDVNAFNLSNTKISWDATAAKDTIQYITLAKPAIDNNAEKYKREGLPVFNSINVHDSLKLYEYLLDELGQNAEVKSV</sequence>
<dbReference type="Proteomes" id="UP000003860">
    <property type="component" value="Unassembled WGS sequence"/>
</dbReference>
<accession>F1T815</accession>
<evidence type="ECO:0008006" key="3">
    <source>
        <dbReference type="Google" id="ProtNLM"/>
    </source>
</evidence>
<dbReference type="OrthoDB" id="5464925at2"/>
<dbReference type="AlphaFoldDB" id="F1T815"/>
<dbReference type="InterPro" id="IPR027417">
    <property type="entry name" value="P-loop_NTPase"/>
</dbReference>
<reference evidence="1" key="1">
    <citation type="submission" date="2009-07" db="EMBL/GenBank/DDBJ databases">
        <authorList>
            <consortium name="US DOE Joint Genome Institute (JGI-PGF)"/>
            <person name="Lucas S."/>
            <person name="Copeland A."/>
            <person name="Lapidus A."/>
            <person name="Glavina del Rio T."/>
            <person name="Tice H."/>
            <person name="Bruce D."/>
            <person name="Goodwin L."/>
            <person name="Pitluck S."/>
            <person name="Larimer F."/>
            <person name="Land M.L."/>
            <person name="Mouttaki H."/>
            <person name="He Z."/>
            <person name="Zhou J."/>
            <person name="Hemme C.L."/>
        </authorList>
    </citation>
    <scope>NUCLEOTIDE SEQUENCE [LARGE SCALE GENOMIC DNA]</scope>
    <source>
        <strain evidence="1">DSM 2782</strain>
    </source>
</reference>
<dbReference type="SUPFAM" id="SSF52540">
    <property type="entry name" value="P-loop containing nucleoside triphosphate hydrolases"/>
    <property type="match status" value="1"/>
</dbReference>
<dbReference type="InterPro" id="IPR023823">
    <property type="entry name" value="CHP04066_peptide_maturation"/>
</dbReference>
<dbReference type="STRING" id="588581.Cpap_4054"/>
<gene>
    <name evidence="1" type="ORF">Cpap_4054</name>
</gene>
<proteinExistence type="predicted"/>